<dbReference type="PANTHER" id="PTHR43283:SF7">
    <property type="entry name" value="BETA-LACTAMASE-RELATED DOMAIN-CONTAINING PROTEIN"/>
    <property type="match status" value="1"/>
</dbReference>
<feature type="domain" description="Beta-lactamase-related" evidence="1">
    <location>
        <begin position="70"/>
        <end position="322"/>
    </location>
</feature>
<name>E4TSJ7_MARTH</name>
<dbReference type="InterPro" id="IPR050789">
    <property type="entry name" value="Diverse_Enzym_Activities"/>
</dbReference>
<evidence type="ECO:0000313" key="3">
    <source>
        <dbReference type="Proteomes" id="UP000008720"/>
    </source>
</evidence>
<reference evidence="2 3" key="1">
    <citation type="journal article" date="2011" name="Stand. Genomic Sci.">
        <title>Complete genome sequence of Marivirga tractuosa type strain (H-43).</title>
        <authorList>
            <person name="Pagani I."/>
            <person name="Chertkov O."/>
            <person name="Lapidus A."/>
            <person name="Lucas S."/>
            <person name="Del Rio T.G."/>
            <person name="Tice H."/>
            <person name="Copeland A."/>
            <person name="Cheng J.F."/>
            <person name="Nolan M."/>
            <person name="Saunders E."/>
            <person name="Pitluck S."/>
            <person name="Held B."/>
            <person name="Goodwin L."/>
            <person name="Liolios K."/>
            <person name="Ovchinikova G."/>
            <person name="Ivanova N."/>
            <person name="Mavromatis K."/>
            <person name="Pati A."/>
            <person name="Chen A."/>
            <person name="Palaniappan K."/>
            <person name="Land M."/>
            <person name="Hauser L."/>
            <person name="Jeffries C.D."/>
            <person name="Detter J.C."/>
            <person name="Han C."/>
            <person name="Tapia R."/>
            <person name="Ngatchou-Djao O.D."/>
            <person name="Rohde M."/>
            <person name="Goker M."/>
            <person name="Spring S."/>
            <person name="Sikorski J."/>
            <person name="Woyke T."/>
            <person name="Bristow J."/>
            <person name="Eisen J.A."/>
            <person name="Markowitz V."/>
            <person name="Hugenholtz P."/>
            <person name="Klenk H.P."/>
            <person name="Kyrpides N.C."/>
        </authorList>
    </citation>
    <scope>NUCLEOTIDE SEQUENCE [LARGE SCALE GENOMIC DNA]</scope>
    <source>
        <strain evidence="3">ATCC 23168 / DSM 4126 / NBRC 15989 / NCIMB 1408 / VKM B-1430 / H-43</strain>
    </source>
</reference>
<dbReference type="Pfam" id="PF00144">
    <property type="entry name" value="Beta-lactamase"/>
    <property type="match status" value="1"/>
</dbReference>
<evidence type="ECO:0000259" key="1">
    <source>
        <dbReference type="Pfam" id="PF00144"/>
    </source>
</evidence>
<dbReference type="HOGENOM" id="CLU_030169_2_0_10"/>
<dbReference type="Proteomes" id="UP000008720">
    <property type="component" value="Chromosome"/>
</dbReference>
<dbReference type="eggNOG" id="COG1680">
    <property type="taxonomic scope" value="Bacteria"/>
</dbReference>
<dbReference type="InterPro" id="IPR012338">
    <property type="entry name" value="Beta-lactam/transpept-like"/>
</dbReference>
<dbReference type="EMBL" id="CP002349">
    <property type="protein sequence ID" value="ADR20817.1"/>
    <property type="molecule type" value="Genomic_DNA"/>
</dbReference>
<dbReference type="RefSeq" id="WP_013452968.1">
    <property type="nucleotide sequence ID" value="NC_014759.1"/>
</dbReference>
<dbReference type="STRING" id="643867.Ftrac_0815"/>
<dbReference type="SUPFAM" id="SSF56601">
    <property type="entry name" value="beta-lactamase/transpeptidase-like"/>
    <property type="match status" value="1"/>
</dbReference>
<dbReference type="Gene3D" id="3.40.710.10">
    <property type="entry name" value="DD-peptidase/beta-lactamase superfamily"/>
    <property type="match status" value="1"/>
</dbReference>
<proteinExistence type="predicted"/>
<dbReference type="InterPro" id="IPR001466">
    <property type="entry name" value="Beta-lactam-related"/>
</dbReference>
<protein>
    <submittedName>
        <fullName evidence="2">Beta-lactamase</fullName>
    </submittedName>
</protein>
<dbReference type="KEGG" id="mtt:Ftrac_0815"/>
<dbReference type="PROSITE" id="PS51257">
    <property type="entry name" value="PROKAR_LIPOPROTEIN"/>
    <property type="match status" value="1"/>
</dbReference>
<dbReference type="AlphaFoldDB" id="E4TSJ7"/>
<accession>E4TSJ7</accession>
<gene>
    <name evidence="2" type="ordered locus">Ftrac_0815</name>
</gene>
<evidence type="ECO:0000313" key="2">
    <source>
        <dbReference type="EMBL" id="ADR20817.1"/>
    </source>
</evidence>
<sequence>MKKLILFFIVIATISCSTKKQELEQVSVENSGLDSNKLDSLNAFLRSAGSSSLMILIDGKIAHRYGDVTKKHTVHSIRKSLINSLYGIAIEDGLIDTTATLEDLGIDDIDGLTKKERQATIADLLKSRSGVYHASGAVSKGMLRDMPERGQYAPGEHFYYNNWDFNVLGYILEQATNKSVYQLFEEKIALPIGMQDYEGEFTEIDGENPEAKIPQTDGFYQKEALISKYPAYHFRLSSRDMARYGQLYLQKGKWNGKEIIPETWIEISTKPHSITNSKYGIAYGMLWYVLYPNENRATKSFYHTGTGVHMLGVYPSKNMVLIHRVDTEKHYKFHQGNFYQMISKVFSSFK</sequence>
<keyword evidence="3" id="KW-1185">Reference proteome</keyword>
<dbReference type="PANTHER" id="PTHR43283">
    <property type="entry name" value="BETA-LACTAMASE-RELATED"/>
    <property type="match status" value="1"/>
</dbReference>
<organism evidence="2 3">
    <name type="scientific">Marivirga tractuosa (strain ATCC 23168 / DSM 4126 / NBRC 15989 / NCIMB 1408 / VKM B-1430 / H-43)</name>
    <name type="common">Microscilla tractuosa</name>
    <name type="synonym">Flexibacter tractuosus</name>
    <dbReference type="NCBI Taxonomy" id="643867"/>
    <lineage>
        <taxon>Bacteria</taxon>
        <taxon>Pseudomonadati</taxon>
        <taxon>Bacteroidota</taxon>
        <taxon>Cytophagia</taxon>
        <taxon>Cytophagales</taxon>
        <taxon>Marivirgaceae</taxon>
        <taxon>Marivirga</taxon>
    </lineage>
</organism>